<gene>
    <name evidence="1" type="ORF">FPZ52_14805</name>
</gene>
<dbReference type="RefSeq" id="WP_146366378.1">
    <property type="nucleotide sequence ID" value="NZ_CP042263.1"/>
</dbReference>
<evidence type="ECO:0000313" key="2">
    <source>
        <dbReference type="Proteomes" id="UP000318483"/>
    </source>
</evidence>
<proteinExistence type="predicted"/>
<reference evidence="1 2" key="1">
    <citation type="submission" date="2019-07" db="EMBL/GenBank/DDBJ databases">
        <title>Litoreibacter alkalisoli sp. nov., isolated from saline-alkaline soil.</title>
        <authorList>
            <person name="Wang S."/>
            <person name="Xu L."/>
            <person name="Xing Y.-T."/>
            <person name="Sun J.-Q."/>
        </authorList>
    </citation>
    <scope>NUCLEOTIDE SEQUENCE [LARGE SCALE GENOMIC DNA]</scope>
    <source>
        <strain evidence="1 2">LN3S51</strain>
        <plasmid evidence="1 2">unnamed2</plasmid>
    </source>
</reference>
<keyword evidence="1" id="KW-0614">Plasmid</keyword>
<dbReference type="SUPFAM" id="SSF49899">
    <property type="entry name" value="Concanavalin A-like lectins/glucanases"/>
    <property type="match status" value="1"/>
</dbReference>
<dbReference type="KEGG" id="lit:FPZ52_14805"/>
<dbReference type="Proteomes" id="UP000318483">
    <property type="component" value="Plasmid unnamed2"/>
</dbReference>
<dbReference type="AlphaFoldDB" id="A0A5B8IXS0"/>
<organism evidence="1 2">
    <name type="scientific">Qingshengfaniella alkalisoli</name>
    <dbReference type="NCBI Taxonomy" id="2599296"/>
    <lineage>
        <taxon>Bacteria</taxon>
        <taxon>Pseudomonadati</taxon>
        <taxon>Pseudomonadota</taxon>
        <taxon>Alphaproteobacteria</taxon>
        <taxon>Rhodobacterales</taxon>
        <taxon>Paracoccaceae</taxon>
        <taxon>Qingshengfaniella</taxon>
    </lineage>
</organism>
<sequence>MFLGFVVAASPFQNAKANDAMPPEQGSSYSVSINDFDRDWTVFDSDILRGNDVAVVPLSGTTDAPDGARIEVRAISTDDGGASTTPWQSAGVASGGLWSGSVSAPRSDSWFRAQVRVDGAESALVETENRFGAGLVIMYYEQSNMQRGLVLTGDAPSQVIGANGHDFQVYRLENRGSPKDTDSGSTAAERQFITDDNYGTDGLNWMAAMYHKNAPGLKVMVLFDVKPGKSMISGLRDDDQERLFATSRLLIETALPDGQVVGGFVHSHLNGIDEQHADEFLAAVFLGKRVSGADLTPEIGPNNIYPIYSDNSAYVTHIWPELIPTLRTGRTQLLLSDNGEGWLSSGSESSVWLTSTNWRQARQRLRAAFPEHVQITQELPWVARWNDDDRDGRPPYSSAHFNVDLPSGDGTPLYFAGHAAKVLQKVSSVAWNIPRLKIRAVTASYIEFEEEHGRPITTREKREAIAESRAAIKAPTQSPTAWNTATYEVSRDDVLGFTTLNGSNLQVRAGYTTIVDDNGDPASSGYIRLYPPSGEEWDYNSVLYFARDNAGGKANFAEATWGDLGPQARFLPIVDVGLKGDVLEHGVWVEPPVGEDGLTDPDFIMAALADRLAPRSGAVVNTTGASYDFGAYKLSNDQLPSPMSDFTLEARLTRPAGNGIVLWGMTNNSSMFGGMATGVHLYPDGRIFIRAINNANQDIFSLNDQAIIPADTTFTLRVEYDQNASEARIYIDDVLRHIHTSADFIYAAGDLRHNGTTSSLIPSHSFWKTANDEFSGSIEFIRLWFSVGADGALPTSNIWHGLEAEEGVLVERRNYRP</sequence>
<evidence type="ECO:0008006" key="3">
    <source>
        <dbReference type="Google" id="ProtNLM"/>
    </source>
</evidence>
<name>A0A5B8IXS0_9RHOB</name>
<keyword evidence="2" id="KW-1185">Reference proteome</keyword>
<dbReference type="EMBL" id="CP042263">
    <property type="protein sequence ID" value="QDY70962.1"/>
    <property type="molecule type" value="Genomic_DNA"/>
</dbReference>
<dbReference type="OrthoDB" id="7785670at2"/>
<dbReference type="InterPro" id="IPR013320">
    <property type="entry name" value="ConA-like_dom_sf"/>
</dbReference>
<accession>A0A5B8IXS0</accession>
<protein>
    <recommendedName>
        <fullName evidence="3">Concanavalin A-like lectin/glucanase superfamily protein</fullName>
    </recommendedName>
</protein>
<geneLocation type="plasmid" evidence="1 2">
    <name>unnamed2</name>
</geneLocation>
<evidence type="ECO:0000313" key="1">
    <source>
        <dbReference type="EMBL" id="QDY70962.1"/>
    </source>
</evidence>